<dbReference type="GO" id="GO:0016831">
    <property type="term" value="F:carboxy-lyase activity"/>
    <property type="evidence" value="ECO:0007669"/>
    <property type="project" value="UniProtKB-KW"/>
</dbReference>
<protein>
    <submittedName>
        <fullName evidence="5">Putative 2-amino-3-carboxymuconate-6-semialdehyde decarboxylase</fullName>
    </submittedName>
</protein>
<dbReference type="PANTHER" id="PTHR21240:SF30">
    <property type="entry name" value="AMIDOHYDROLASE-RELATED DOMAIN-CONTAINING PROTEIN-RELATED"/>
    <property type="match status" value="1"/>
</dbReference>
<proteinExistence type="inferred from homology"/>
<sequence>MSARIPFITLEEHFTSKAATKIYGAPTSEFGPAIGSKLSSLSATRLADMDAGGIVRQVISHTPFQTAPDPTLCAAINDELHAAVLAHPNRFTGFAALPMSEPQAAASELRRAVKDLEFVGALVDTHSEGVFYDGPEWDVVWKEAQELDVPIYVHPCYASEEMMRVNYRGNYGEDVAKGLGAWVFGWHVETGLHFLRLFAAGVFDRFPRLKILLGHTGETLPFMLKRQELATSRWSHLKRPLGEVWRANVWVTTSGMFDTAPLACLLKVSLLDHVLFSIDYPFSNNEKGKNFVEDIEKEGLLTGDDLEAFIHGNAAKLLRIKE</sequence>
<dbReference type="SUPFAM" id="SSF51556">
    <property type="entry name" value="Metallo-dependent hydrolases"/>
    <property type="match status" value="1"/>
</dbReference>
<comment type="similarity">
    <text evidence="3">Belongs to the metallo-dependent hydrolases superfamily.</text>
</comment>
<dbReference type="InterPro" id="IPR032466">
    <property type="entry name" value="Metal_Hydrolase"/>
</dbReference>
<keyword evidence="1 3" id="KW-0210">Decarboxylase</keyword>
<dbReference type="Proteomes" id="UP000800092">
    <property type="component" value="Unassembled WGS sequence"/>
</dbReference>
<organism evidence="5 6">
    <name type="scientific">Viridothelium virens</name>
    <name type="common">Speckled blister lichen</name>
    <name type="synonym">Trypethelium virens</name>
    <dbReference type="NCBI Taxonomy" id="1048519"/>
    <lineage>
        <taxon>Eukaryota</taxon>
        <taxon>Fungi</taxon>
        <taxon>Dikarya</taxon>
        <taxon>Ascomycota</taxon>
        <taxon>Pezizomycotina</taxon>
        <taxon>Dothideomycetes</taxon>
        <taxon>Dothideomycetes incertae sedis</taxon>
        <taxon>Trypetheliales</taxon>
        <taxon>Trypetheliaceae</taxon>
        <taxon>Viridothelium</taxon>
    </lineage>
</organism>
<evidence type="ECO:0000313" key="5">
    <source>
        <dbReference type="EMBL" id="KAF2235854.1"/>
    </source>
</evidence>
<dbReference type="GO" id="GO:0005829">
    <property type="term" value="C:cytosol"/>
    <property type="evidence" value="ECO:0007669"/>
    <property type="project" value="TreeGrafter"/>
</dbReference>
<dbReference type="GO" id="GO:0016787">
    <property type="term" value="F:hydrolase activity"/>
    <property type="evidence" value="ECO:0007669"/>
    <property type="project" value="InterPro"/>
</dbReference>
<dbReference type="InterPro" id="IPR006680">
    <property type="entry name" value="Amidohydro-rel"/>
</dbReference>
<dbReference type="OrthoDB" id="432010at2759"/>
<dbReference type="EMBL" id="ML991788">
    <property type="protein sequence ID" value="KAF2235854.1"/>
    <property type="molecule type" value="Genomic_DNA"/>
</dbReference>
<keyword evidence="2 3" id="KW-0456">Lyase</keyword>
<dbReference type="Gene3D" id="3.20.20.140">
    <property type="entry name" value="Metal-dependent hydrolases"/>
    <property type="match status" value="1"/>
</dbReference>
<reference evidence="5" key="1">
    <citation type="journal article" date="2020" name="Stud. Mycol.">
        <title>101 Dothideomycetes genomes: a test case for predicting lifestyles and emergence of pathogens.</title>
        <authorList>
            <person name="Haridas S."/>
            <person name="Albert R."/>
            <person name="Binder M."/>
            <person name="Bloem J."/>
            <person name="Labutti K."/>
            <person name="Salamov A."/>
            <person name="Andreopoulos B."/>
            <person name="Baker S."/>
            <person name="Barry K."/>
            <person name="Bills G."/>
            <person name="Bluhm B."/>
            <person name="Cannon C."/>
            <person name="Castanera R."/>
            <person name="Culley D."/>
            <person name="Daum C."/>
            <person name="Ezra D."/>
            <person name="Gonzalez J."/>
            <person name="Henrissat B."/>
            <person name="Kuo A."/>
            <person name="Liang C."/>
            <person name="Lipzen A."/>
            <person name="Lutzoni F."/>
            <person name="Magnuson J."/>
            <person name="Mondo S."/>
            <person name="Nolan M."/>
            <person name="Ohm R."/>
            <person name="Pangilinan J."/>
            <person name="Park H.-J."/>
            <person name="Ramirez L."/>
            <person name="Alfaro M."/>
            <person name="Sun H."/>
            <person name="Tritt A."/>
            <person name="Yoshinaga Y."/>
            <person name="Zwiers L.-H."/>
            <person name="Turgeon B."/>
            <person name="Goodwin S."/>
            <person name="Spatafora J."/>
            <person name="Crous P."/>
            <person name="Grigoriev I."/>
        </authorList>
    </citation>
    <scope>NUCLEOTIDE SEQUENCE</scope>
    <source>
        <strain evidence="5">Tuck. ex Michener</strain>
    </source>
</reference>
<dbReference type="InterPro" id="IPR032465">
    <property type="entry name" value="ACMSD"/>
</dbReference>
<feature type="domain" description="Amidohydrolase-related" evidence="4">
    <location>
        <begin position="65"/>
        <end position="320"/>
    </location>
</feature>
<dbReference type="GO" id="GO:0019748">
    <property type="term" value="P:secondary metabolic process"/>
    <property type="evidence" value="ECO:0007669"/>
    <property type="project" value="TreeGrafter"/>
</dbReference>
<evidence type="ECO:0000313" key="6">
    <source>
        <dbReference type="Proteomes" id="UP000800092"/>
    </source>
</evidence>
<keyword evidence="6" id="KW-1185">Reference proteome</keyword>
<dbReference type="Pfam" id="PF04909">
    <property type="entry name" value="Amidohydro_2"/>
    <property type="match status" value="1"/>
</dbReference>
<evidence type="ECO:0000256" key="1">
    <source>
        <dbReference type="ARBA" id="ARBA00022793"/>
    </source>
</evidence>
<dbReference type="AlphaFoldDB" id="A0A6A6HCK1"/>
<evidence type="ECO:0000256" key="2">
    <source>
        <dbReference type="ARBA" id="ARBA00023239"/>
    </source>
</evidence>
<evidence type="ECO:0000259" key="4">
    <source>
        <dbReference type="Pfam" id="PF04909"/>
    </source>
</evidence>
<gene>
    <name evidence="5" type="ORF">EV356DRAFT_522712</name>
</gene>
<dbReference type="PANTHER" id="PTHR21240">
    <property type="entry name" value="2-AMINO-3-CARBOXYLMUCONATE-6-SEMIALDEHYDE DECARBOXYLASE"/>
    <property type="match status" value="1"/>
</dbReference>
<name>A0A6A6HCK1_VIRVR</name>
<evidence type="ECO:0000256" key="3">
    <source>
        <dbReference type="RuleBase" id="RU366045"/>
    </source>
</evidence>
<accession>A0A6A6HCK1</accession>